<evidence type="ECO:0000256" key="1">
    <source>
        <dbReference type="ARBA" id="ARBA00023125"/>
    </source>
</evidence>
<proteinExistence type="predicted"/>
<sequence length="199" mass="23884">MGRKPIKRYRYKDPKIREKHAIRFMVYFQEHGVEDFSMSKMAADLKMSKTTIYNHFETKEEAIEAALDYKLSIIKDYQTVLENLTLPYTERYRKSMLFFCVQTFDISSKLLLQLKNKYPQIYKKVENFQRKVFLNLKSYYEVGVDIGVFKKDVNPLLLALDDQKFFEMLSEQDILRDNQIEVLDAFAHHFKMKFRGILQ</sequence>
<dbReference type="GO" id="GO:0003677">
    <property type="term" value="F:DNA binding"/>
    <property type="evidence" value="ECO:0007669"/>
    <property type="project" value="UniProtKB-UniRule"/>
</dbReference>
<dbReference type="KEGG" id="ptan:CRYO30217_02128"/>
<keyword evidence="5" id="KW-1185">Reference proteome</keyword>
<dbReference type="InterPro" id="IPR001647">
    <property type="entry name" value="HTH_TetR"/>
</dbReference>
<evidence type="ECO:0000313" key="5">
    <source>
        <dbReference type="Proteomes" id="UP000683507"/>
    </source>
</evidence>
<reference evidence="4" key="1">
    <citation type="submission" date="2021-04" db="EMBL/GenBank/DDBJ databases">
        <authorList>
            <person name="Rodrigo-Torres L."/>
            <person name="Arahal R. D."/>
            <person name="Lucena T."/>
        </authorList>
    </citation>
    <scope>NUCLEOTIDE SEQUENCE</scope>
    <source>
        <strain evidence="4">AS29M-1</strain>
    </source>
</reference>
<evidence type="ECO:0000256" key="2">
    <source>
        <dbReference type="PROSITE-ProRule" id="PRU00335"/>
    </source>
</evidence>
<dbReference type="SUPFAM" id="SSF46689">
    <property type="entry name" value="Homeodomain-like"/>
    <property type="match status" value="1"/>
</dbReference>
<name>A0A916JNR1_9FLAO</name>
<dbReference type="Pfam" id="PF00440">
    <property type="entry name" value="TetR_N"/>
    <property type="match status" value="1"/>
</dbReference>
<feature type="DNA-binding region" description="H-T-H motif" evidence="2">
    <location>
        <begin position="37"/>
        <end position="56"/>
    </location>
</feature>
<gene>
    <name evidence="4" type="ORF">CRYO30217_02128</name>
</gene>
<dbReference type="InterPro" id="IPR009057">
    <property type="entry name" value="Homeodomain-like_sf"/>
</dbReference>
<dbReference type="AlphaFoldDB" id="A0A916JNR1"/>
<evidence type="ECO:0000259" key="3">
    <source>
        <dbReference type="PROSITE" id="PS50977"/>
    </source>
</evidence>
<dbReference type="EMBL" id="OU015584">
    <property type="protein sequence ID" value="CAG5083225.1"/>
    <property type="molecule type" value="Genomic_DNA"/>
</dbReference>
<dbReference type="RefSeq" id="WP_258542347.1">
    <property type="nucleotide sequence ID" value="NZ_OU015584.1"/>
</dbReference>
<dbReference type="Gene3D" id="1.10.357.10">
    <property type="entry name" value="Tetracycline Repressor, domain 2"/>
    <property type="match status" value="1"/>
</dbReference>
<protein>
    <recommendedName>
        <fullName evidence="3">HTH tetR-type domain-containing protein</fullName>
    </recommendedName>
</protein>
<dbReference type="PROSITE" id="PS50977">
    <property type="entry name" value="HTH_TETR_2"/>
    <property type="match status" value="1"/>
</dbReference>
<dbReference type="Proteomes" id="UP000683507">
    <property type="component" value="Chromosome"/>
</dbReference>
<organism evidence="4 5">
    <name type="scientific">Parvicella tangerina</name>
    <dbReference type="NCBI Taxonomy" id="2829795"/>
    <lineage>
        <taxon>Bacteria</taxon>
        <taxon>Pseudomonadati</taxon>
        <taxon>Bacteroidota</taxon>
        <taxon>Flavobacteriia</taxon>
        <taxon>Flavobacteriales</taxon>
        <taxon>Parvicellaceae</taxon>
        <taxon>Parvicella</taxon>
    </lineage>
</organism>
<feature type="domain" description="HTH tetR-type" evidence="3">
    <location>
        <begin position="14"/>
        <end position="74"/>
    </location>
</feature>
<evidence type="ECO:0000313" key="4">
    <source>
        <dbReference type="EMBL" id="CAG5083225.1"/>
    </source>
</evidence>
<keyword evidence="1 2" id="KW-0238">DNA-binding</keyword>
<accession>A0A916JNR1</accession>